<reference evidence="2" key="1">
    <citation type="journal article" date="2019" name="Toxins">
        <title>Detection of Abrin-Like and Prepropulchellin-Like Toxin Genes and Transcripts Using Whole Genome Sequencing and Full-Length Transcript Sequencing of Abrus precatorius.</title>
        <authorList>
            <person name="Hovde B.T."/>
            <person name="Daligault H.E."/>
            <person name="Hanschen E.R."/>
            <person name="Kunde Y.A."/>
            <person name="Johnson M.B."/>
            <person name="Starkenburg S.R."/>
            <person name="Johnson S.L."/>
        </authorList>
    </citation>
    <scope>NUCLEOTIDE SEQUENCE [LARGE SCALE GENOMIC DNA]</scope>
</reference>
<sequence>MPLRPEINEILRNASFDCIAQLCQMHINGGLINALVKRWRPESHIFHLPCGECTITLEDVAMLLGLRCNGIAVTGSTNPNTLALQNMCEQLLGSRPKSNDIEGSKIRLKWITKQLGWLTANSDIRIAQHARGYVLSLLGHILMPNKSNSPVHGKFLQLLVNVHEIRMYSWGSSCLALLYRGLDRGSRHDAKEIYGCIILLQFMWRPYEDEAIDVIVPHDLKGERLLWLTVSPLICFEVVEWHATDCVMRQYNHSEHTVHCEEALVVCGQNY</sequence>
<dbReference type="GO" id="GO:0010073">
    <property type="term" value="P:meristem maintenance"/>
    <property type="evidence" value="ECO:0007669"/>
    <property type="project" value="InterPro"/>
</dbReference>
<dbReference type="Proteomes" id="UP000694853">
    <property type="component" value="Unplaced"/>
</dbReference>
<keyword evidence="2" id="KW-1185">Reference proteome</keyword>
<evidence type="ECO:0000259" key="1">
    <source>
        <dbReference type="Pfam" id="PF10536"/>
    </source>
</evidence>
<dbReference type="RefSeq" id="XP_027364324.1">
    <property type="nucleotide sequence ID" value="XM_027508523.1"/>
</dbReference>
<proteinExistence type="predicted"/>
<dbReference type="InterPro" id="IPR044824">
    <property type="entry name" value="MAIN-like"/>
</dbReference>
<evidence type="ECO:0000313" key="3">
    <source>
        <dbReference type="RefSeq" id="XP_027364324.1"/>
    </source>
</evidence>
<dbReference type="GeneID" id="113871427"/>
<protein>
    <submittedName>
        <fullName evidence="3">Serine/threonine-protein phosphatase 7 long form homolog</fullName>
    </submittedName>
</protein>
<accession>A0A8B8MB61</accession>
<dbReference type="Pfam" id="PF10536">
    <property type="entry name" value="PMD"/>
    <property type="match status" value="1"/>
</dbReference>
<evidence type="ECO:0000313" key="2">
    <source>
        <dbReference type="Proteomes" id="UP000694853"/>
    </source>
</evidence>
<dbReference type="PANTHER" id="PTHR46033">
    <property type="entry name" value="PROTEIN MAIN-LIKE 2"/>
    <property type="match status" value="1"/>
</dbReference>
<feature type="domain" description="Aminotransferase-like plant mobile" evidence="1">
    <location>
        <begin position="21"/>
        <end position="202"/>
    </location>
</feature>
<gene>
    <name evidence="3" type="primary">LOC113871427</name>
</gene>
<reference evidence="3" key="2">
    <citation type="submission" date="2025-08" db="UniProtKB">
        <authorList>
            <consortium name="RefSeq"/>
        </authorList>
    </citation>
    <scope>IDENTIFICATION</scope>
    <source>
        <tissue evidence="3">Young leaves</tissue>
    </source>
</reference>
<dbReference type="KEGG" id="aprc:113871427"/>
<dbReference type="OrthoDB" id="1599069at2759"/>
<dbReference type="PANTHER" id="PTHR46033:SF8">
    <property type="entry name" value="PROTEIN MAINTENANCE OF MERISTEMS-LIKE"/>
    <property type="match status" value="1"/>
</dbReference>
<name>A0A8B8MB61_ABRPR</name>
<dbReference type="AlphaFoldDB" id="A0A8B8MB61"/>
<dbReference type="InterPro" id="IPR019557">
    <property type="entry name" value="AminoTfrase-like_pln_mobile"/>
</dbReference>
<organism evidence="2 3">
    <name type="scientific">Abrus precatorius</name>
    <name type="common">Indian licorice</name>
    <name type="synonym">Glycine abrus</name>
    <dbReference type="NCBI Taxonomy" id="3816"/>
    <lineage>
        <taxon>Eukaryota</taxon>
        <taxon>Viridiplantae</taxon>
        <taxon>Streptophyta</taxon>
        <taxon>Embryophyta</taxon>
        <taxon>Tracheophyta</taxon>
        <taxon>Spermatophyta</taxon>
        <taxon>Magnoliopsida</taxon>
        <taxon>eudicotyledons</taxon>
        <taxon>Gunneridae</taxon>
        <taxon>Pentapetalae</taxon>
        <taxon>rosids</taxon>
        <taxon>fabids</taxon>
        <taxon>Fabales</taxon>
        <taxon>Fabaceae</taxon>
        <taxon>Papilionoideae</taxon>
        <taxon>50 kb inversion clade</taxon>
        <taxon>NPAAA clade</taxon>
        <taxon>indigoferoid/millettioid clade</taxon>
        <taxon>Abreae</taxon>
        <taxon>Abrus</taxon>
    </lineage>
</organism>